<dbReference type="AlphaFoldDB" id="A0AAD9X296"/>
<evidence type="ECO:0000313" key="3">
    <source>
        <dbReference type="EMBL" id="KAK2651439.1"/>
    </source>
</evidence>
<keyword evidence="1" id="KW-0611">Plant defense</keyword>
<dbReference type="PANTHER" id="PTHR36766">
    <property type="entry name" value="PLANT BROAD-SPECTRUM MILDEW RESISTANCE PROTEIN RPW8"/>
    <property type="match status" value="1"/>
</dbReference>
<keyword evidence="4" id="KW-1185">Reference proteome</keyword>
<dbReference type="InterPro" id="IPR027417">
    <property type="entry name" value="P-loop_NTPase"/>
</dbReference>
<protein>
    <recommendedName>
        <fullName evidence="2">NB-ARC domain-containing protein</fullName>
    </recommendedName>
</protein>
<dbReference type="InterPro" id="IPR002182">
    <property type="entry name" value="NB-ARC"/>
</dbReference>
<comment type="caution">
    <text evidence="3">The sequence shown here is derived from an EMBL/GenBank/DDBJ whole genome shotgun (WGS) entry which is preliminary data.</text>
</comment>
<organism evidence="3 4">
    <name type="scientific">Dipteronia dyeriana</name>
    <dbReference type="NCBI Taxonomy" id="168575"/>
    <lineage>
        <taxon>Eukaryota</taxon>
        <taxon>Viridiplantae</taxon>
        <taxon>Streptophyta</taxon>
        <taxon>Embryophyta</taxon>
        <taxon>Tracheophyta</taxon>
        <taxon>Spermatophyta</taxon>
        <taxon>Magnoliopsida</taxon>
        <taxon>eudicotyledons</taxon>
        <taxon>Gunneridae</taxon>
        <taxon>Pentapetalae</taxon>
        <taxon>rosids</taxon>
        <taxon>malvids</taxon>
        <taxon>Sapindales</taxon>
        <taxon>Sapindaceae</taxon>
        <taxon>Hippocastanoideae</taxon>
        <taxon>Acereae</taxon>
        <taxon>Dipteronia</taxon>
    </lineage>
</organism>
<evidence type="ECO:0000313" key="4">
    <source>
        <dbReference type="Proteomes" id="UP001280121"/>
    </source>
</evidence>
<feature type="domain" description="NB-ARC" evidence="2">
    <location>
        <begin position="65"/>
        <end position="142"/>
    </location>
</feature>
<proteinExistence type="predicted"/>
<sequence>MDDISNRLEQLWEEKKELGLIKKIAGDAPSSTDAHQRPPTTCVPTEHAVYGRDDDTAKILELVSSDEPNDDANFCVIPIVGMGGIGKTTLARKVYNDKEVKIFNPKAWVCVSDDFDLLRISKAIIESITGRSCDLKDLNAMQIQLKHKVAGKKILTCRR</sequence>
<accession>A0AAD9X296</accession>
<evidence type="ECO:0000256" key="1">
    <source>
        <dbReference type="ARBA" id="ARBA00022821"/>
    </source>
</evidence>
<dbReference type="EMBL" id="JANJYI010000004">
    <property type="protein sequence ID" value="KAK2651439.1"/>
    <property type="molecule type" value="Genomic_DNA"/>
</dbReference>
<dbReference type="SUPFAM" id="SSF52540">
    <property type="entry name" value="P-loop containing nucleoside triphosphate hydrolases"/>
    <property type="match status" value="1"/>
</dbReference>
<dbReference type="GO" id="GO:0006952">
    <property type="term" value="P:defense response"/>
    <property type="evidence" value="ECO:0007669"/>
    <property type="project" value="UniProtKB-KW"/>
</dbReference>
<dbReference type="Pfam" id="PF00931">
    <property type="entry name" value="NB-ARC"/>
    <property type="match status" value="1"/>
</dbReference>
<dbReference type="GO" id="GO:0043531">
    <property type="term" value="F:ADP binding"/>
    <property type="evidence" value="ECO:0007669"/>
    <property type="project" value="InterPro"/>
</dbReference>
<dbReference type="Gene3D" id="3.40.50.300">
    <property type="entry name" value="P-loop containing nucleotide triphosphate hydrolases"/>
    <property type="match status" value="1"/>
</dbReference>
<reference evidence="3" key="1">
    <citation type="journal article" date="2023" name="Plant J.">
        <title>Genome sequences and population genomics provide insights into the demographic history, inbreeding, and mutation load of two 'living fossil' tree species of Dipteronia.</title>
        <authorList>
            <person name="Feng Y."/>
            <person name="Comes H.P."/>
            <person name="Chen J."/>
            <person name="Zhu S."/>
            <person name="Lu R."/>
            <person name="Zhang X."/>
            <person name="Li P."/>
            <person name="Qiu J."/>
            <person name="Olsen K.M."/>
            <person name="Qiu Y."/>
        </authorList>
    </citation>
    <scope>NUCLEOTIDE SEQUENCE</scope>
    <source>
        <strain evidence="3">KIB01</strain>
    </source>
</reference>
<evidence type="ECO:0000259" key="2">
    <source>
        <dbReference type="Pfam" id="PF00931"/>
    </source>
</evidence>
<name>A0AAD9X296_9ROSI</name>
<gene>
    <name evidence="3" type="ORF">Ddye_011295</name>
</gene>
<dbReference type="PANTHER" id="PTHR36766:SF51">
    <property type="entry name" value="DISEASE RESISTANCE RPP13-LIKE PROTEIN 1"/>
    <property type="match status" value="1"/>
</dbReference>
<dbReference type="Proteomes" id="UP001280121">
    <property type="component" value="Unassembled WGS sequence"/>
</dbReference>